<evidence type="ECO:0000256" key="2">
    <source>
        <dbReference type="ARBA" id="ARBA00007602"/>
    </source>
</evidence>
<feature type="transmembrane region" description="Helical" evidence="12">
    <location>
        <begin position="37"/>
        <end position="56"/>
    </location>
</feature>
<dbReference type="InterPro" id="IPR023380">
    <property type="entry name" value="DsbB-like_sf"/>
</dbReference>
<evidence type="ECO:0000256" key="10">
    <source>
        <dbReference type="ARBA" id="ARBA00023186"/>
    </source>
</evidence>
<dbReference type="InterPro" id="IPR012187">
    <property type="entry name" value="Disulphide_bond_form_BdbC"/>
</dbReference>
<name>A0A6V7RL49_9BACL</name>
<evidence type="ECO:0000256" key="1">
    <source>
        <dbReference type="ARBA" id="ARBA00004141"/>
    </source>
</evidence>
<dbReference type="AlphaFoldDB" id="A0A6V7RL49"/>
<dbReference type="NCBIfam" id="NF002849">
    <property type="entry name" value="PRK03113.1"/>
    <property type="match status" value="1"/>
</dbReference>
<gene>
    <name evidence="13" type="primary">bdbC</name>
    <name evidence="13" type="ORF">JEOPIN946_01512</name>
</gene>
<evidence type="ECO:0000256" key="5">
    <source>
        <dbReference type="ARBA" id="ARBA00022982"/>
    </source>
</evidence>
<dbReference type="EMBL" id="CAJEWB010000011">
    <property type="protein sequence ID" value="CAD2079014.1"/>
    <property type="molecule type" value="Genomic_DNA"/>
</dbReference>
<evidence type="ECO:0000313" key="13">
    <source>
        <dbReference type="EMBL" id="CAD2079014.1"/>
    </source>
</evidence>
<evidence type="ECO:0000313" key="14">
    <source>
        <dbReference type="Proteomes" id="UP000588186"/>
    </source>
</evidence>
<organism evidence="13 14">
    <name type="scientific">Phocicoccus pinnipedialis</name>
    <dbReference type="NCBI Taxonomy" id="110845"/>
    <lineage>
        <taxon>Bacteria</taxon>
        <taxon>Bacillati</taxon>
        <taxon>Bacillota</taxon>
        <taxon>Bacilli</taxon>
        <taxon>Bacillales</taxon>
        <taxon>Salinicoccaceae</taxon>
        <taxon>Phocicoccus</taxon>
    </lineage>
</organism>
<evidence type="ECO:0000256" key="11">
    <source>
        <dbReference type="ARBA" id="ARBA00023284"/>
    </source>
</evidence>
<dbReference type="PANTHER" id="PTHR43469:SF1">
    <property type="entry name" value="SPBETA PROPHAGE-DERIVED DISULFIDE BOND FORMATION PROTEIN B"/>
    <property type="match status" value="1"/>
</dbReference>
<keyword evidence="10" id="KW-0143">Chaperone</keyword>
<dbReference type="RefSeq" id="WP_245202350.1">
    <property type="nucleotide sequence ID" value="NZ_JAGGKJ010000001.1"/>
</dbReference>
<evidence type="ECO:0000256" key="3">
    <source>
        <dbReference type="ARBA" id="ARBA00022448"/>
    </source>
</evidence>
<evidence type="ECO:0000256" key="12">
    <source>
        <dbReference type="SAM" id="Phobius"/>
    </source>
</evidence>
<dbReference type="Pfam" id="PF02600">
    <property type="entry name" value="DsbB"/>
    <property type="match status" value="1"/>
</dbReference>
<dbReference type="GO" id="GO:0016020">
    <property type="term" value="C:membrane"/>
    <property type="evidence" value="ECO:0007669"/>
    <property type="project" value="UniProtKB-SubCell"/>
</dbReference>
<dbReference type="PANTHER" id="PTHR43469">
    <property type="entry name" value="DISULFIDE FORMATION PROTEIN-RELATED"/>
    <property type="match status" value="1"/>
</dbReference>
<keyword evidence="5" id="KW-0249">Electron transport</keyword>
<feature type="transmembrane region" description="Helical" evidence="12">
    <location>
        <begin position="63"/>
        <end position="81"/>
    </location>
</feature>
<dbReference type="SUPFAM" id="SSF158442">
    <property type="entry name" value="DsbB-like"/>
    <property type="match status" value="1"/>
</dbReference>
<comment type="subcellular location">
    <subcellularLocation>
        <location evidence="1">Membrane</location>
        <topology evidence="1">Multi-pass membrane protein</topology>
    </subcellularLocation>
</comment>
<evidence type="ECO:0000256" key="9">
    <source>
        <dbReference type="ARBA" id="ARBA00023157"/>
    </source>
</evidence>
<evidence type="ECO:0000256" key="8">
    <source>
        <dbReference type="ARBA" id="ARBA00023136"/>
    </source>
</evidence>
<keyword evidence="9" id="KW-1015">Disulfide bond</keyword>
<sequence>MKNKIYMQLIFIVSLVATLGSLYFSEIRDYTPCEFCWYQRILMYPIIIISFISNVKDDCNARLYIRIMAIIGFLIGLYHYGLQKLDFLKENLNACTDGTCAGIFINWFGFVTIPFLSLTAFFIIIVLSILIKKGNQNE</sequence>
<comment type="similarity">
    <text evidence="2">Belongs to the DsbB family. BdbC subfamily.</text>
</comment>
<evidence type="ECO:0000256" key="6">
    <source>
        <dbReference type="ARBA" id="ARBA00022989"/>
    </source>
</evidence>
<keyword evidence="3" id="KW-0813">Transport</keyword>
<keyword evidence="4 12" id="KW-0812">Transmembrane</keyword>
<keyword evidence="8 12" id="KW-0472">Membrane</keyword>
<proteinExistence type="inferred from homology"/>
<protein>
    <submittedName>
        <fullName evidence="13">Disulfide bond formation protein C</fullName>
    </submittedName>
</protein>
<evidence type="ECO:0000256" key="7">
    <source>
        <dbReference type="ARBA" id="ARBA00023002"/>
    </source>
</evidence>
<evidence type="ECO:0000256" key="4">
    <source>
        <dbReference type="ARBA" id="ARBA00022692"/>
    </source>
</evidence>
<reference evidence="13 14" key="1">
    <citation type="submission" date="2020-07" db="EMBL/GenBank/DDBJ databases">
        <authorList>
            <person name="Criscuolo A."/>
        </authorList>
    </citation>
    <scope>NUCLEOTIDE SEQUENCE [LARGE SCALE GENOMIC DNA]</scope>
    <source>
        <strain evidence="13">CIP107946</strain>
    </source>
</reference>
<dbReference type="PIRSF" id="PIRSF036659">
    <property type="entry name" value="BdbC"/>
    <property type="match status" value="1"/>
</dbReference>
<keyword evidence="6 12" id="KW-1133">Transmembrane helix</keyword>
<dbReference type="InterPro" id="IPR003752">
    <property type="entry name" value="DiS_bond_form_DsbB/BdbC"/>
</dbReference>
<feature type="transmembrane region" description="Helical" evidence="12">
    <location>
        <begin position="5"/>
        <end position="25"/>
    </location>
</feature>
<dbReference type="Proteomes" id="UP000588186">
    <property type="component" value="Unassembled WGS sequence"/>
</dbReference>
<feature type="transmembrane region" description="Helical" evidence="12">
    <location>
        <begin position="101"/>
        <end position="131"/>
    </location>
</feature>
<dbReference type="Gene3D" id="1.20.1550.10">
    <property type="entry name" value="DsbB-like"/>
    <property type="match status" value="1"/>
</dbReference>
<keyword evidence="7" id="KW-0560">Oxidoreductase</keyword>
<keyword evidence="11" id="KW-0676">Redox-active center</keyword>
<comment type="caution">
    <text evidence="13">The sequence shown here is derived from an EMBL/GenBank/DDBJ whole genome shotgun (WGS) entry which is preliminary data.</text>
</comment>
<dbReference type="GO" id="GO:0006457">
    <property type="term" value="P:protein folding"/>
    <property type="evidence" value="ECO:0007669"/>
    <property type="project" value="InterPro"/>
</dbReference>
<accession>A0A6V7RL49</accession>
<dbReference type="GO" id="GO:0015035">
    <property type="term" value="F:protein-disulfide reductase activity"/>
    <property type="evidence" value="ECO:0007669"/>
    <property type="project" value="InterPro"/>
</dbReference>
<keyword evidence="14" id="KW-1185">Reference proteome</keyword>